<evidence type="ECO:0008006" key="4">
    <source>
        <dbReference type="Google" id="ProtNLM"/>
    </source>
</evidence>
<proteinExistence type="predicted"/>
<keyword evidence="1" id="KW-0812">Transmembrane</keyword>
<feature type="transmembrane region" description="Helical" evidence="1">
    <location>
        <begin position="66"/>
        <end position="85"/>
    </location>
</feature>
<sequence length="91" mass="10013">MDASDVCGVWVMKGDWRKVLSSEANSKDWVSASVRRWVGSQVVVGSVGRGMSWMGWGLREFLDGDWILCSAVCMMLLIKWVSGLLGEGDGK</sequence>
<evidence type="ECO:0000313" key="3">
    <source>
        <dbReference type="Proteomes" id="UP000235023"/>
    </source>
</evidence>
<reference evidence="3" key="1">
    <citation type="submission" date="2017-12" db="EMBL/GenBank/DDBJ databases">
        <authorList>
            <consortium name="DOE Joint Genome Institute"/>
            <person name="Mondo S.J."/>
            <person name="Kjaerbolling I."/>
            <person name="Vesth T.C."/>
            <person name="Frisvad J.C."/>
            <person name="Nybo J.L."/>
            <person name="Theobald S."/>
            <person name="Kuo A."/>
            <person name="Bowyer P."/>
            <person name="Matsuda Y."/>
            <person name="Lyhne E.K."/>
            <person name="Kogle M.E."/>
            <person name="Clum A."/>
            <person name="Lipzen A."/>
            <person name="Salamov A."/>
            <person name="Ngan C.Y."/>
            <person name="Daum C."/>
            <person name="Chiniquy J."/>
            <person name="Barry K."/>
            <person name="LaButti K."/>
            <person name="Haridas S."/>
            <person name="Simmons B.A."/>
            <person name="Magnuson J.K."/>
            <person name="Mortensen U.H."/>
            <person name="Larsen T.O."/>
            <person name="Grigoriev I.V."/>
            <person name="Baker S.E."/>
            <person name="Andersen M.R."/>
            <person name="Nordberg H.P."/>
            <person name="Cantor M.N."/>
            <person name="Hua S.X."/>
        </authorList>
    </citation>
    <scope>NUCLEOTIDE SEQUENCE [LARGE SCALE GENOMIC DNA]</scope>
    <source>
        <strain evidence="3">IBT 19404</strain>
    </source>
</reference>
<dbReference type="EMBL" id="KZ559497">
    <property type="protein sequence ID" value="PLN86660.1"/>
    <property type="molecule type" value="Genomic_DNA"/>
</dbReference>
<accession>A0A2J5I9C9</accession>
<keyword evidence="1" id="KW-1133">Transmembrane helix</keyword>
<evidence type="ECO:0000256" key="1">
    <source>
        <dbReference type="SAM" id="Phobius"/>
    </source>
</evidence>
<evidence type="ECO:0000313" key="2">
    <source>
        <dbReference type="EMBL" id="PLN86660.1"/>
    </source>
</evidence>
<dbReference type="AlphaFoldDB" id="A0A2J5I9C9"/>
<dbReference type="Proteomes" id="UP000235023">
    <property type="component" value="Unassembled WGS sequence"/>
</dbReference>
<keyword evidence="3" id="KW-1185">Reference proteome</keyword>
<keyword evidence="1" id="KW-0472">Membrane</keyword>
<organism evidence="2 3">
    <name type="scientific">Aspergillus taichungensis</name>
    <dbReference type="NCBI Taxonomy" id="482145"/>
    <lineage>
        <taxon>Eukaryota</taxon>
        <taxon>Fungi</taxon>
        <taxon>Dikarya</taxon>
        <taxon>Ascomycota</taxon>
        <taxon>Pezizomycotina</taxon>
        <taxon>Eurotiomycetes</taxon>
        <taxon>Eurotiomycetidae</taxon>
        <taxon>Eurotiales</taxon>
        <taxon>Aspergillaceae</taxon>
        <taxon>Aspergillus</taxon>
        <taxon>Aspergillus subgen. Circumdati</taxon>
    </lineage>
</organism>
<protein>
    <recommendedName>
        <fullName evidence="4">Transmembrane protein</fullName>
    </recommendedName>
</protein>
<name>A0A2J5I9C9_9EURO</name>
<gene>
    <name evidence="2" type="ORF">BDW42DRAFT_158254</name>
</gene>